<name>A0A7X2LTE4_9BURK</name>
<accession>A0A7X2LTE4</accession>
<evidence type="ECO:0000259" key="12">
    <source>
        <dbReference type="Pfam" id="PF13609"/>
    </source>
</evidence>
<evidence type="ECO:0000256" key="4">
    <source>
        <dbReference type="ARBA" id="ARBA00022452"/>
    </source>
</evidence>
<evidence type="ECO:0000313" key="14">
    <source>
        <dbReference type="Proteomes" id="UP000446768"/>
    </source>
</evidence>
<reference evidence="13 14" key="1">
    <citation type="submission" date="2019-11" db="EMBL/GenBank/DDBJ databases">
        <title>Novel species isolated from a subtropical stream in China.</title>
        <authorList>
            <person name="Lu H."/>
        </authorList>
    </citation>
    <scope>NUCLEOTIDE SEQUENCE [LARGE SCALE GENOMIC DNA]</scope>
    <source>
        <strain evidence="13 14">FT92W</strain>
    </source>
</reference>
<sequence>MKKTMLALVLGASAGVVASSATAQTNVTVYGVVDMAIVRESGGAAGAVTKLTSGVASGSRLGFKGSEELGNGLSAIFLLENGFQADTGAMGQGGLLFGRQAYVGLRSDAGTLTLGRQYTPQYLAVAVADPFGSGMAGDTKNLMTATGNSASRMDNSVKYQSPAVAGFSAEAVYGAGEVAGDSAAGRQLGAGLSYVRGPLTMKLAHHHRDNNTATVKNLGSARNTVATAVYDAGFMKAHLAYGVDEGVNSALPRNSASPYGVAVTPSTDSRVLLLGATVPCGQHVLLASWIHKDDRTSRDQDATQLALGYRYLLSKRTDLYLAAAHIRNRNGAAYTVGSAIEAGTGNRAVNLGMRHNF</sequence>
<evidence type="ECO:0000256" key="9">
    <source>
        <dbReference type="ARBA" id="ARBA00023136"/>
    </source>
</evidence>
<dbReference type="PANTHER" id="PTHR34501">
    <property type="entry name" value="PROTEIN YDDL-RELATED"/>
    <property type="match status" value="1"/>
</dbReference>
<keyword evidence="10" id="KW-0998">Cell outer membrane</keyword>
<dbReference type="InterPro" id="IPR033900">
    <property type="entry name" value="Gram_neg_porin_domain"/>
</dbReference>
<feature type="domain" description="Porin" evidence="12">
    <location>
        <begin position="13"/>
        <end position="330"/>
    </location>
</feature>
<dbReference type="AlphaFoldDB" id="A0A7X2LTE4"/>
<keyword evidence="3" id="KW-0813">Transport</keyword>
<comment type="subunit">
    <text evidence="2">Homotrimer.</text>
</comment>
<evidence type="ECO:0000256" key="1">
    <source>
        <dbReference type="ARBA" id="ARBA00004571"/>
    </source>
</evidence>
<dbReference type="InterPro" id="IPR023614">
    <property type="entry name" value="Porin_dom_sf"/>
</dbReference>
<evidence type="ECO:0000256" key="3">
    <source>
        <dbReference type="ARBA" id="ARBA00022448"/>
    </source>
</evidence>
<evidence type="ECO:0000256" key="11">
    <source>
        <dbReference type="SAM" id="SignalP"/>
    </source>
</evidence>
<dbReference type="PANTHER" id="PTHR34501:SF9">
    <property type="entry name" value="MAJOR OUTER MEMBRANE PROTEIN P.IA"/>
    <property type="match status" value="1"/>
</dbReference>
<evidence type="ECO:0000313" key="13">
    <source>
        <dbReference type="EMBL" id="MRV71774.1"/>
    </source>
</evidence>
<feature type="signal peptide" evidence="11">
    <location>
        <begin position="1"/>
        <end position="23"/>
    </location>
</feature>
<keyword evidence="9" id="KW-0472">Membrane</keyword>
<dbReference type="Proteomes" id="UP000446768">
    <property type="component" value="Unassembled WGS sequence"/>
</dbReference>
<feature type="chain" id="PRO_5030928500" evidence="11">
    <location>
        <begin position="24"/>
        <end position="357"/>
    </location>
</feature>
<keyword evidence="5" id="KW-0812">Transmembrane</keyword>
<dbReference type="GO" id="GO:0034220">
    <property type="term" value="P:monoatomic ion transmembrane transport"/>
    <property type="evidence" value="ECO:0007669"/>
    <property type="project" value="InterPro"/>
</dbReference>
<dbReference type="InterPro" id="IPR001702">
    <property type="entry name" value="Porin_Gram-ve"/>
</dbReference>
<evidence type="ECO:0000256" key="6">
    <source>
        <dbReference type="ARBA" id="ARBA00022729"/>
    </source>
</evidence>
<gene>
    <name evidence="13" type="ORF">GJ700_08535</name>
</gene>
<evidence type="ECO:0000256" key="10">
    <source>
        <dbReference type="ARBA" id="ARBA00023237"/>
    </source>
</evidence>
<keyword evidence="6 11" id="KW-0732">Signal</keyword>
<organism evidence="13 14">
    <name type="scientific">Pseudoduganella rivuli</name>
    <dbReference type="NCBI Taxonomy" id="2666085"/>
    <lineage>
        <taxon>Bacteria</taxon>
        <taxon>Pseudomonadati</taxon>
        <taxon>Pseudomonadota</taxon>
        <taxon>Betaproteobacteria</taxon>
        <taxon>Burkholderiales</taxon>
        <taxon>Oxalobacteraceae</taxon>
        <taxon>Telluria group</taxon>
        <taxon>Pseudoduganella</taxon>
    </lineage>
</organism>
<evidence type="ECO:0000256" key="2">
    <source>
        <dbReference type="ARBA" id="ARBA00011233"/>
    </source>
</evidence>
<dbReference type="GO" id="GO:0009279">
    <property type="term" value="C:cell outer membrane"/>
    <property type="evidence" value="ECO:0007669"/>
    <property type="project" value="UniProtKB-SubCell"/>
</dbReference>
<keyword evidence="8" id="KW-0626">Porin</keyword>
<dbReference type="SUPFAM" id="SSF56935">
    <property type="entry name" value="Porins"/>
    <property type="match status" value="1"/>
</dbReference>
<comment type="subcellular location">
    <subcellularLocation>
        <location evidence="1">Cell outer membrane</location>
        <topology evidence="1">Multi-pass membrane protein</topology>
    </subcellularLocation>
</comment>
<dbReference type="EMBL" id="WKJJ01000004">
    <property type="protein sequence ID" value="MRV71774.1"/>
    <property type="molecule type" value="Genomic_DNA"/>
</dbReference>
<dbReference type="CDD" id="cd00342">
    <property type="entry name" value="gram_neg_porins"/>
    <property type="match status" value="1"/>
</dbReference>
<evidence type="ECO:0000256" key="5">
    <source>
        <dbReference type="ARBA" id="ARBA00022692"/>
    </source>
</evidence>
<dbReference type="PRINTS" id="PR00182">
    <property type="entry name" value="ECOLNEIPORIN"/>
</dbReference>
<dbReference type="Pfam" id="PF13609">
    <property type="entry name" value="Porin_4"/>
    <property type="match status" value="1"/>
</dbReference>
<keyword evidence="7" id="KW-0406">Ion transport</keyword>
<dbReference type="Gene3D" id="2.40.160.10">
    <property type="entry name" value="Porin"/>
    <property type="match status" value="1"/>
</dbReference>
<keyword evidence="4" id="KW-1134">Transmembrane beta strand</keyword>
<dbReference type="InterPro" id="IPR050298">
    <property type="entry name" value="Gram-neg_bact_OMP"/>
</dbReference>
<keyword evidence="14" id="KW-1185">Reference proteome</keyword>
<dbReference type="GO" id="GO:0046930">
    <property type="term" value="C:pore complex"/>
    <property type="evidence" value="ECO:0007669"/>
    <property type="project" value="UniProtKB-KW"/>
</dbReference>
<dbReference type="InterPro" id="IPR002299">
    <property type="entry name" value="Porin_Neis"/>
</dbReference>
<proteinExistence type="predicted"/>
<protein>
    <submittedName>
        <fullName evidence="13">Porin</fullName>
    </submittedName>
</protein>
<dbReference type="PRINTS" id="PR00184">
    <property type="entry name" value="NEISSPPORIN"/>
</dbReference>
<dbReference type="GO" id="GO:0015288">
    <property type="term" value="F:porin activity"/>
    <property type="evidence" value="ECO:0007669"/>
    <property type="project" value="UniProtKB-KW"/>
</dbReference>
<comment type="caution">
    <text evidence="13">The sequence shown here is derived from an EMBL/GenBank/DDBJ whole genome shotgun (WGS) entry which is preliminary data.</text>
</comment>
<evidence type="ECO:0000256" key="7">
    <source>
        <dbReference type="ARBA" id="ARBA00023065"/>
    </source>
</evidence>
<evidence type="ECO:0000256" key="8">
    <source>
        <dbReference type="ARBA" id="ARBA00023114"/>
    </source>
</evidence>